<feature type="region of interest" description="Disordered" evidence="1">
    <location>
        <begin position="124"/>
        <end position="155"/>
    </location>
</feature>
<evidence type="ECO:0008006" key="5">
    <source>
        <dbReference type="Google" id="ProtNLM"/>
    </source>
</evidence>
<dbReference type="EMBL" id="JAUZMY010000008">
    <property type="protein sequence ID" value="MEE2037707.1"/>
    <property type="molecule type" value="Genomic_DNA"/>
</dbReference>
<keyword evidence="2" id="KW-0732">Signal</keyword>
<feature type="signal peptide" evidence="2">
    <location>
        <begin position="1"/>
        <end position="28"/>
    </location>
</feature>
<feature type="compositionally biased region" description="Low complexity" evidence="1">
    <location>
        <begin position="143"/>
        <end position="155"/>
    </location>
</feature>
<comment type="caution">
    <text evidence="3">The sequence shown here is derived from an EMBL/GenBank/DDBJ whole genome shotgun (WGS) entry which is preliminary data.</text>
</comment>
<keyword evidence="4" id="KW-1185">Reference proteome</keyword>
<proteinExistence type="predicted"/>
<evidence type="ECO:0000313" key="3">
    <source>
        <dbReference type="EMBL" id="MEE2037707.1"/>
    </source>
</evidence>
<protein>
    <recommendedName>
        <fullName evidence="5">LTD domain-containing protein</fullName>
    </recommendedName>
</protein>
<organism evidence="3 4">
    <name type="scientific">Nocardiopsis codii</name>
    <dbReference type="NCBI Taxonomy" id="3065942"/>
    <lineage>
        <taxon>Bacteria</taxon>
        <taxon>Bacillati</taxon>
        <taxon>Actinomycetota</taxon>
        <taxon>Actinomycetes</taxon>
        <taxon>Streptosporangiales</taxon>
        <taxon>Nocardiopsidaceae</taxon>
        <taxon>Nocardiopsis</taxon>
    </lineage>
</organism>
<dbReference type="RefSeq" id="WP_330091501.1">
    <property type="nucleotide sequence ID" value="NZ_JAUZMY010000008.1"/>
</dbReference>
<gene>
    <name evidence="3" type="ORF">Q8791_10795</name>
</gene>
<evidence type="ECO:0000313" key="4">
    <source>
        <dbReference type="Proteomes" id="UP001356095"/>
    </source>
</evidence>
<feature type="chain" id="PRO_5045925806" description="LTD domain-containing protein" evidence="2">
    <location>
        <begin position="29"/>
        <end position="169"/>
    </location>
</feature>
<sequence length="169" mass="17725">MPRPALRAFAIAAAAVTALSLLSAPAQAASTSGALMVTHVRPNSAGTDTKSNLNGEYFIIKNVTTRPVNLRGYVPDITSNTYGRVLPSYNLPAGAVAYVRTGSGTNRRDAGGNHQIYRGYARHVLPNDGTGRSPDLRLKKPGSADNNSSSGSISTCNWGKAANGTTYRC</sequence>
<dbReference type="Proteomes" id="UP001356095">
    <property type="component" value="Unassembled WGS sequence"/>
</dbReference>
<reference evidence="3 4" key="1">
    <citation type="submission" date="2023-08" db="EMBL/GenBank/DDBJ databases">
        <authorList>
            <person name="Girao M."/>
            <person name="Carvalho M.F."/>
        </authorList>
    </citation>
    <scope>NUCLEOTIDE SEQUENCE [LARGE SCALE GENOMIC DNA]</scope>
    <source>
        <strain evidence="3 4">CT-R113</strain>
    </source>
</reference>
<dbReference type="SUPFAM" id="SSF74853">
    <property type="entry name" value="Lamin A/C globular tail domain"/>
    <property type="match status" value="1"/>
</dbReference>
<evidence type="ECO:0000256" key="1">
    <source>
        <dbReference type="SAM" id="MobiDB-lite"/>
    </source>
</evidence>
<dbReference type="InterPro" id="IPR036415">
    <property type="entry name" value="Lamin_tail_dom_sf"/>
</dbReference>
<accession>A0ABU7K820</accession>
<evidence type="ECO:0000256" key="2">
    <source>
        <dbReference type="SAM" id="SignalP"/>
    </source>
</evidence>
<name>A0ABU7K820_9ACTN</name>